<evidence type="ECO:0000256" key="2">
    <source>
        <dbReference type="ARBA" id="ARBA00022448"/>
    </source>
</evidence>
<dbReference type="PROSITE" id="PS52016">
    <property type="entry name" value="TONB_DEPENDENT_REC_3"/>
    <property type="match status" value="1"/>
</dbReference>
<evidence type="ECO:0000256" key="7">
    <source>
        <dbReference type="PROSITE-ProRule" id="PRU01360"/>
    </source>
</evidence>
<dbReference type="InterPro" id="IPR023996">
    <property type="entry name" value="TonB-dep_OMP_SusC/RagA"/>
</dbReference>
<dbReference type="SUPFAM" id="SSF56935">
    <property type="entry name" value="Porins"/>
    <property type="match status" value="1"/>
</dbReference>
<dbReference type="Pfam" id="PF13715">
    <property type="entry name" value="CarbopepD_reg_2"/>
    <property type="match status" value="1"/>
</dbReference>
<dbReference type="Gene3D" id="2.40.170.20">
    <property type="entry name" value="TonB-dependent receptor, beta-barrel domain"/>
    <property type="match status" value="1"/>
</dbReference>
<keyword evidence="4 7" id="KW-0812">Transmembrane</keyword>
<keyword evidence="6 7" id="KW-0998">Cell outer membrane</keyword>
<keyword evidence="11" id="KW-1185">Reference proteome</keyword>
<comment type="similarity">
    <text evidence="7">Belongs to the TonB-dependent receptor family.</text>
</comment>
<keyword evidence="2 7" id="KW-0813">Transport</keyword>
<dbReference type="NCBIfam" id="TIGR04056">
    <property type="entry name" value="OMP_RagA_SusC"/>
    <property type="match status" value="1"/>
</dbReference>
<dbReference type="InterPro" id="IPR036942">
    <property type="entry name" value="Beta-barrel_TonB_sf"/>
</dbReference>
<dbReference type="Pfam" id="PF07715">
    <property type="entry name" value="Plug"/>
    <property type="match status" value="1"/>
</dbReference>
<dbReference type="RefSeq" id="WP_133389978.1">
    <property type="nucleotide sequence ID" value="NZ_SMUW01000028.1"/>
</dbReference>
<evidence type="ECO:0000313" key="10">
    <source>
        <dbReference type="EMBL" id="TDK47907.1"/>
    </source>
</evidence>
<protein>
    <submittedName>
        <fullName evidence="10">SusC/RagA family TonB-linked outer membrane protein</fullName>
    </submittedName>
</protein>
<evidence type="ECO:0000256" key="4">
    <source>
        <dbReference type="ARBA" id="ARBA00022692"/>
    </source>
</evidence>
<feature type="signal peptide" evidence="8">
    <location>
        <begin position="1"/>
        <end position="24"/>
    </location>
</feature>
<name>A0A4V3ART7_9BACT</name>
<dbReference type="EMBL" id="SMUW01000028">
    <property type="protein sequence ID" value="TDK47907.1"/>
    <property type="molecule type" value="Genomic_DNA"/>
</dbReference>
<feature type="chain" id="PRO_5020626058" evidence="8">
    <location>
        <begin position="25"/>
        <end position="1066"/>
    </location>
</feature>
<feature type="domain" description="TonB-dependent receptor plug" evidence="9">
    <location>
        <begin position="126"/>
        <end position="231"/>
    </location>
</feature>
<evidence type="ECO:0000256" key="1">
    <source>
        <dbReference type="ARBA" id="ARBA00004571"/>
    </source>
</evidence>
<dbReference type="InterPro" id="IPR012910">
    <property type="entry name" value="Plug_dom"/>
</dbReference>
<evidence type="ECO:0000256" key="3">
    <source>
        <dbReference type="ARBA" id="ARBA00022452"/>
    </source>
</evidence>
<proteinExistence type="inferred from homology"/>
<evidence type="ECO:0000259" key="9">
    <source>
        <dbReference type="Pfam" id="PF07715"/>
    </source>
</evidence>
<organism evidence="10 11">
    <name type="scientific">Algoriphagus formosus</name>
    <dbReference type="NCBI Taxonomy" id="2007308"/>
    <lineage>
        <taxon>Bacteria</taxon>
        <taxon>Pseudomonadati</taxon>
        <taxon>Bacteroidota</taxon>
        <taxon>Cytophagia</taxon>
        <taxon>Cytophagales</taxon>
        <taxon>Cyclobacteriaceae</taxon>
        <taxon>Algoriphagus</taxon>
    </lineage>
</organism>
<dbReference type="InterPro" id="IPR023997">
    <property type="entry name" value="TonB-dep_OMP_SusC/RagA_CS"/>
</dbReference>
<keyword evidence="3 7" id="KW-1134">Transmembrane beta strand</keyword>
<sequence>MNPKYTKTWKVLIGLLLLFGQSFAQEAKRGISGVVWDVMDRSPLPGVNLIVKGSTYGTVSDDEGKFTLSIPEGEAVLLVSYIGYESQEISLVANQAFLEIGLSPLDLNLQEVTVVSSGFQELPLSRSTGSYVGINQDLVDRRVSTNLIDRLEDVTPGLIFNRDISGIESGESISIRGTSTLISSAEPLIVVDNLAYDGPLSSINPNDVESITVLKDAAAASIWGARAGNGVIVITTKQGKYGKPLQVNLTSNFTAFERVDPFYDPKMSINSLIDKQLDLYENGAFNSLIRNRRNPVIPPLAETLYAFDQGLISEQERDLAIQQFRNSDIRRDIDRYLRRPASQQQYALNLSGGSRNHHYQVSMGYDKNLSSEIDSDFSRLTLSAQQSWKLAKERLTVSTGAYWVQSESSNGMPQVSGLFPYERLADEAGNPVEVYRDYSVRFKNSVSDILPLSWAYVPLEEIGRSNTRIRSNDLRLFTALNYRILDGLDWSVNYQYWTNQGQNNIHNNPDSYEARNLINSFAQPLGNGEVDLPVPLGGFLDQRTSNSYSHNLRTQVNYQKKWDDHRLNVFAGGEIKDFQSEFYGNRSYGYLAENAASLPVDYLTRFVNQGSNRSRNIPFVEEFGGRVDRFVSAFGNLGYSFQDRFLVNASLRRDASNLFGVNTNQKSVPLWSAGLGWVISEEGFLDEDWIDFLKLRLSYGFNGNTNPNATAVSTARRFVAGQNLITRLPSLAIQTPPNPELRWERIKIINAGLDFEFLNSRVSGSAEYFQKSGLDLLGNIPIFISSGFTNATLNYASTRTKGWDFVLNTINTKGLVRWETNFFHSVLNDQVLEVENLPTANQLINYTPALPTPQIGRPLFSIYSFPFAGLDPSDGAPLGVVEGEPSRDYSTIFAEATPENIQFNGSGRPTNFGAFRNTVRYKGFSLSANITYRLGYFVKRSGVDYIDINRGGFGHADYESRWQQPGDELITSIPADPGTIDPLMNGFYLSSAALVERGDHIRFQDLRIGYDWQPTNKGAGIFRQLESYIYVNNLGILWKASKVLPDPDFQVSQNLRSVAVGFRASF</sequence>
<dbReference type="SUPFAM" id="SSF49464">
    <property type="entry name" value="Carboxypeptidase regulatory domain-like"/>
    <property type="match status" value="1"/>
</dbReference>
<evidence type="ECO:0000256" key="5">
    <source>
        <dbReference type="ARBA" id="ARBA00023136"/>
    </source>
</evidence>
<accession>A0A4V3ART7</accession>
<comment type="subcellular location">
    <subcellularLocation>
        <location evidence="1 7">Cell outer membrane</location>
        <topology evidence="1 7">Multi-pass membrane protein</topology>
    </subcellularLocation>
</comment>
<dbReference type="InterPro" id="IPR039426">
    <property type="entry name" value="TonB-dep_rcpt-like"/>
</dbReference>
<gene>
    <name evidence="10" type="ORF">E1898_04335</name>
</gene>
<evidence type="ECO:0000256" key="6">
    <source>
        <dbReference type="ARBA" id="ARBA00023237"/>
    </source>
</evidence>
<dbReference type="NCBIfam" id="TIGR04057">
    <property type="entry name" value="SusC_RagA_signa"/>
    <property type="match status" value="1"/>
</dbReference>
<dbReference type="Gene3D" id="2.170.130.10">
    <property type="entry name" value="TonB-dependent receptor, plug domain"/>
    <property type="match status" value="1"/>
</dbReference>
<dbReference type="GO" id="GO:0009279">
    <property type="term" value="C:cell outer membrane"/>
    <property type="evidence" value="ECO:0007669"/>
    <property type="project" value="UniProtKB-SubCell"/>
</dbReference>
<dbReference type="Gene3D" id="2.60.40.1120">
    <property type="entry name" value="Carboxypeptidase-like, regulatory domain"/>
    <property type="match status" value="1"/>
</dbReference>
<keyword evidence="8" id="KW-0732">Signal</keyword>
<comment type="caution">
    <text evidence="10">The sequence shown here is derived from an EMBL/GenBank/DDBJ whole genome shotgun (WGS) entry which is preliminary data.</text>
</comment>
<dbReference type="InterPro" id="IPR008969">
    <property type="entry name" value="CarboxyPept-like_regulatory"/>
</dbReference>
<reference evidence="10 11" key="1">
    <citation type="submission" date="2019-03" db="EMBL/GenBank/DDBJ databases">
        <title>Algoriphagus aquimaris sp. nov., isolated form marine sediment in Pohang, Korea.</title>
        <authorList>
            <person name="Kim J."/>
            <person name="Yoon S.-H."/>
            <person name="Lee S.-S."/>
        </authorList>
    </citation>
    <scope>NUCLEOTIDE SEQUENCE [LARGE SCALE GENOMIC DNA]</scope>
    <source>
        <strain evidence="10 11">F21</strain>
    </source>
</reference>
<dbReference type="InterPro" id="IPR037066">
    <property type="entry name" value="Plug_dom_sf"/>
</dbReference>
<dbReference type="AlphaFoldDB" id="A0A4V3ART7"/>
<evidence type="ECO:0000313" key="11">
    <source>
        <dbReference type="Proteomes" id="UP000295438"/>
    </source>
</evidence>
<dbReference type="Proteomes" id="UP000295438">
    <property type="component" value="Unassembled WGS sequence"/>
</dbReference>
<keyword evidence="5 7" id="KW-0472">Membrane</keyword>
<evidence type="ECO:0000256" key="8">
    <source>
        <dbReference type="SAM" id="SignalP"/>
    </source>
</evidence>